<accession>A0ACA9LYZ6</accession>
<protein>
    <submittedName>
        <fullName evidence="1">2772_t:CDS:1</fullName>
    </submittedName>
</protein>
<keyword evidence="2" id="KW-1185">Reference proteome</keyword>
<dbReference type="Proteomes" id="UP000789860">
    <property type="component" value="Unassembled WGS sequence"/>
</dbReference>
<reference evidence="1" key="1">
    <citation type="submission" date="2021-06" db="EMBL/GenBank/DDBJ databases">
        <authorList>
            <person name="Kallberg Y."/>
            <person name="Tangrot J."/>
            <person name="Rosling A."/>
        </authorList>
    </citation>
    <scope>NUCLEOTIDE SEQUENCE</scope>
    <source>
        <strain evidence="1">AU212A</strain>
    </source>
</reference>
<feature type="non-terminal residue" evidence="1">
    <location>
        <position position="167"/>
    </location>
</feature>
<organism evidence="1 2">
    <name type="scientific">Scutellospora calospora</name>
    <dbReference type="NCBI Taxonomy" id="85575"/>
    <lineage>
        <taxon>Eukaryota</taxon>
        <taxon>Fungi</taxon>
        <taxon>Fungi incertae sedis</taxon>
        <taxon>Mucoromycota</taxon>
        <taxon>Glomeromycotina</taxon>
        <taxon>Glomeromycetes</taxon>
        <taxon>Diversisporales</taxon>
        <taxon>Gigasporaceae</taxon>
        <taxon>Scutellospora</taxon>
    </lineage>
</organism>
<evidence type="ECO:0000313" key="1">
    <source>
        <dbReference type="EMBL" id="CAG8560128.1"/>
    </source>
</evidence>
<evidence type="ECO:0000313" key="2">
    <source>
        <dbReference type="Proteomes" id="UP000789860"/>
    </source>
</evidence>
<name>A0ACA9LYZ6_9GLOM</name>
<sequence length="167" mass="19174">MSQKTHNDLDITSNSRDMTLVLKASKNINFKDDIIIVDNEDIDFNFVNNENIGFTFDDSSDISFTSDNDKNTNINSDDINSTINSSNKDISVKYNKKKNEDQEVVAIVCNICKKKWKPGNTTRTFAIHLINKHHRNISLKQQILLCFVTILYIPKETKQTNEITKTI</sequence>
<gene>
    <name evidence="1" type="ORF">SCALOS_LOCUS5478</name>
</gene>
<proteinExistence type="predicted"/>
<dbReference type="EMBL" id="CAJVPM010008977">
    <property type="protein sequence ID" value="CAG8560128.1"/>
    <property type="molecule type" value="Genomic_DNA"/>
</dbReference>
<comment type="caution">
    <text evidence="1">The sequence shown here is derived from an EMBL/GenBank/DDBJ whole genome shotgun (WGS) entry which is preliminary data.</text>
</comment>